<dbReference type="Proteomes" id="UP000547209">
    <property type="component" value="Unassembled WGS sequence"/>
</dbReference>
<evidence type="ECO:0000256" key="1">
    <source>
        <dbReference type="SAM" id="Coils"/>
    </source>
</evidence>
<keyword evidence="1" id="KW-0175">Coiled coil</keyword>
<dbReference type="RefSeq" id="WP_185671265.1">
    <property type="nucleotide sequence ID" value="NZ_JACJVP010000038.1"/>
</dbReference>
<evidence type="ECO:0000313" key="3">
    <source>
        <dbReference type="Proteomes" id="UP000547209"/>
    </source>
</evidence>
<proteinExistence type="predicted"/>
<gene>
    <name evidence="2" type="ORF">H7C19_22235</name>
</gene>
<sequence>MTTNSTWPWPQGPTDWKDIVWQLQLTEQRLQTALAQIDAMQRQLDDLQKKPPIHVEYHFDQLKVSRLDGTLNIGLTPQGQQGDVDSFETPVPGMWNPPAQPQDEMADQIGTLQQQALAFMDQDAQAELERLSAQHQTPLEREQAQAVIQDVKAQLRARVHHYARTSPFPQTGRDEEKIQWRDGILQKTKRDVLSAFDAYLRTRKGPNPEGG</sequence>
<accession>A0A7X0VGS3</accession>
<keyword evidence="3" id="KW-1185">Reference proteome</keyword>
<feature type="coiled-coil region" evidence="1">
    <location>
        <begin position="23"/>
        <end position="50"/>
    </location>
</feature>
<comment type="caution">
    <text evidence="2">The sequence shown here is derived from an EMBL/GenBank/DDBJ whole genome shotgun (WGS) entry which is preliminary data.</text>
</comment>
<evidence type="ECO:0000313" key="2">
    <source>
        <dbReference type="EMBL" id="MBB6673402.1"/>
    </source>
</evidence>
<organism evidence="2 3">
    <name type="scientific">Cohnella nanjingensis</name>
    <dbReference type="NCBI Taxonomy" id="1387779"/>
    <lineage>
        <taxon>Bacteria</taxon>
        <taxon>Bacillati</taxon>
        <taxon>Bacillota</taxon>
        <taxon>Bacilli</taxon>
        <taxon>Bacillales</taxon>
        <taxon>Paenibacillaceae</taxon>
        <taxon>Cohnella</taxon>
    </lineage>
</organism>
<name>A0A7X0VGS3_9BACL</name>
<dbReference type="Pfam" id="PF10737">
    <property type="entry name" value="GerPC"/>
    <property type="match status" value="1"/>
</dbReference>
<reference evidence="2 3" key="1">
    <citation type="submission" date="2020-08" db="EMBL/GenBank/DDBJ databases">
        <title>Cohnella phylogeny.</title>
        <authorList>
            <person name="Dunlap C."/>
        </authorList>
    </citation>
    <scope>NUCLEOTIDE SEQUENCE [LARGE SCALE GENOMIC DNA]</scope>
    <source>
        <strain evidence="2 3">DSM 28246</strain>
    </source>
</reference>
<dbReference type="InterPro" id="IPR019673">
    <property type="entry name" value="Spore_germination_GerPC"/>
</dbReference>
<protein>
    <submittedName>
        <fullName evidence="2">Uncharacterized protein</fullName>
    </submittedName>
</protein>
<dbReference type="EMBL" id="JACJVP010000038">
    <property type="protein sequence ID" value="MBB6673402.1"/>
    <property type="molecule type" value="Genomic_DNA"/>
</dbReference>
<dbReference type="AlphaFoldDB" id="A0A7X0VGS3"/>